<comment type="subcellular location">
    <subcellularLocation>
        <location evidence="1">Cytoplasm</location>
    </subcellularLocation>
</comment>
<evidence type="ECO:0000313" key="5">
    <source>
        <dbReference type="EMBL" id="CAH3018647.1"/>
    </source>
</evidence>
<dbReference type="SUPFAM" id="SSF64268">
    <property type="entry name" value="PX domain"/>
    <property type="match status" value="1"/>
</dbReference>
<keyword evidence="2" id="KW-0963">Cytoplasm</keyword>
<feature type="domain" description="PX" evidence="4">
    <location>
        <begin position="60"/>
        <end position="172"/>
    </location>
</feature>
<keyword evidence="3" id="KW-0175">Coiled coil</keyword>
<evidence type="ECO:0000256" key="3">
    <source>
        <dbReference type="SAM" id="Coils"/>
    </source>
</evidence>
<feature type="coiled-coil region" evidence="3">
    <location>
        <begin position="184"/>
        <end position="211"/>
    </location>
</feature>
<comment type="caution">
    <text evidence="5">The sequence shown here is derived from an EMBL/GenBank/DDBJ whole genome shotgun (WGS) entry which is preliminary data.</text>
</comment>
<dbReference type="SMART" id="SM00312">
    <property type="entry name" value="PX"/>
    <property type="match status" value="1"/>
</dbReference>
<evidence type="ECO:0000256" key="1">
    <source>
        <dbReference type="ARBA" id="ARBA00004496"/>
    </source>
</evidence>
<dbReference type="InterPro" id="IPR051837">
    <property type="entry name" value="SortingNexin/PXDomain-PKLike"/>
</dbReference>
<proteinExistence type="predicted"/>
<evidence type="ECO:0000259" key="4">
    <source>
        <dbReference type="PROSITE" id="PS50195"/>
    </source>
</evidence>
<dbReference type="InterPro" id="IPR036871">
    <property type="entry name" value="PX_dom_sf"/>
</dbReference>
<sequence>MSVNPAAVTPPRPTRRLVSPVAFQTAGDSAEVICDGGQRRENSHSLSINVDGSTPSTISMPKIDSCILGIETLEQRDKFTLYKIEVNNGSKTWIIYRRYKDFVLLNKKLRRLYPQFRLNLPAKRFFKDNFAKDFIERRQGGLEEFTRNLFCHRNLVLSDPVQRFYRLINPPQPSESWEASLNYCQSLERALAELRQQHRDLSAELNSVKIELAQTKYYKDENQDLTNHLQKQQIDVEEVTKSLRDQLAIALESERKAKEEVEKLREEMRAERASVQAARVIQRQKREVEIKRQMDTFSHSQEAVNQRLDSLVTSLSHLSKVQVEIGGRKVEVDTNDDISEQAVQLKKALDESGSQLEKIHRNTLEMYVQEVEDLKAECSRGDFLAKARTQEAETLKAEKSDLQKRYEDGMKAQVNYISQLQAKFNDLQRYAVTTEEKYFFSLVIGVKLNMAVCGYRVGRMNHLKPEKLFERVRNHGISIEHWPSWLSRELSTASATPEHEDEE</sequence>
<dbReference type="PANTHER" id="PTHR22999:SF23">
    <property type="entry name" value="SORTING NEXIN-16"/>
    <property type="match status" value="1"/>
</dbReference>
<protein>
    <recommendedName>
        <fullName evidence="4">PX domain-containing protein</fullName>
    </recommendedName>
</protein>
<dbReference type="EMBL" id="CALNXI010000092">
    <property type="protein sequence ID" value="CAH3018647.1"/>
    <property type="molecule type" value="Genomic_DNA"/>
</dbReference>
<gene>
    <name evidence="5" type="ORF">PEVE_00044084</name>
</gene>
<dbReference type="Proteomes" id="UP001159427">
    <property type="component" value="Unassembled WGS sequence"/>
</dbReference>
<dbReference type="InterPro" id="IPR001683">
    <property type="entry name" value="PX_dom"/>
</dbReference>
<accession>A0ABN8LNL6</accession>
<feature type="coiled-coil region" evidence="3">
    <location>
        <begin position="244"/>
        <end position="278"/>
    </location>
</feature>
<dbReference type="Gene3D" id="3.30.1520.10">
    <property type="entry name" value="Phox-like domain"/>
    <property type="match status" value="1"/>
</dbReference>
<evidence type="ECO:0000313" key="6">
    <source>
        <dbReference type="Proteomes" id="UP001159427"/>
    </source>
</evidence>
<reference evidence="5 6" key="1">
    <citation type="submission" date="2022-05" db="EMBL/GenBank/DDBJ databases">
        <authorList>
            <consortium name="Genoscope - CEA"/>
            <person name="William W."/>
        </authorList>
    </citation>
    <scope>NUCLEOTIDE SEQUENCE [LARGE SCALE GENOMIC DNA]</scope>
</reference>
<dbReference type="Pfam" id="PF00787">
    <property type="entry name" value="PX"/>
    <property type="match status" value="1"/>
</dbReference>
<feature type="coiled-coil region" evidence="3">
    <location>
        <begin position="357"/>
        <end position="412"/>
    </location>
</feature>
<dbReference type="PANTHER" id="PTHR22999">
    <property type="entry name" value="PX SERINE/THREONINE KINASE PXK"/>
    <property type="match status" value="1"/>
</dbReference>
<dbReference type="PROSITE" id="PS50195">
    <property type="entry name" value="PX"/>
    <property type="match status" value="1"/>
</dbReference>
<name>A0ABN8LNL6_9CNID</name>
<keyword evidence="6" id="KW-1185">Reference proteome</keyword>
<organism evidence="5 6">
    <name type="scientific">Porites evermanni</name>
    <dbReference type="NCBI Taxonomy" id="104178"/>
    <lineage>
        <taxon>Eukaryota</taxon>
        <taxon>Metazoa</taxon>
        <taxon>Cnidaria</taxon>
        <taxon>Anthozoa</taxon>
        <taxon>Hexacorallia</taxon>
        <taxon>Scleractinia</taxon>
        <taxon>Fungiina</taxon>
        <taxon>Poritidae</taxon>
        <taxon>Porites</taxon>
    </lineage>
</organism>
<evidence type="ECO:0000256" key="2">
    <source>
        <dbReference type="ARBA" id="ARBA00022490"/>
    </source>
</evidence>